<dbReference type="GO" id="GO:0001897">
    <property type="term" value="P:symbiont-mediated cytolysis of host cell"/>
    <property type="evidence" value="ECO:0007669"/>
    <property type="project" value="UniProtKB-ARBA"/>
</dbReference>
<dbReference type="SUPFAM" id="SSF55846">
    <property type="entry name" value="N-acetylmuramoyl-L-alanine amidase-like"/>
    <property type="match status" value="1"/>
</dbReference>
<dbReference type="InterPro" id="IPR002502">
    <property type="entry name" value="Amidase_domain"/>
</dbReference>
<accession>A0AAX4RAL1</accession>
<evidence type="ECO:0000256" key="2">
    <source>
        <dbReference type="ARBA" id="ARBA00022638"/>
    </source>
</evidence>
<organism evidence="4 5">
    <name type="scientific">Gordonia phage Morgana</name>
    <dbReference type="NCBI Taxonomy" id="3137292"/>
    <lineage>
        <taxon>Viruses</taxon>
        <taxon>Duplodnaviria</taxon>
        <taxon>Heunggongvirae</taxon>
        <taxon>Uroviricota</taxon>
        <taxon>Caudoviricetes</taxon>
        <taxon>Kruegerviridae</taxon>
        <taxon>Cafassovirus</taxon>
        <taxon>Cafassovirus morgana</taxon>
    </lineage>
</organism>
<evidence type="ECO:0000256" key="1">
    <source>
        <dbReference type="ARBA" id="ARBA00022529"/>
    </source>
</evidence>
<dbReference type="Proteomes" id="UP001494874">
    <property type="component" value="Segment"/>
</dbReference>
<reference evidence="4 5" key="1">
    <citation type="submission" date="2024-03" db="EMBL/GenBank/DDBJ databases">
        <authorList>
            <person name="Shriver K.J."/>
            <person name="Jarquin D.M."/>
            <person name="Bolanos-Abarca L."/>
            <person name="Cohen Z.M."/>
            <person name="Hayes E."/>
            <person name="Mustafa Y."/>
            <person name="Pacheco-Mendoza M."/>
            <person name="Broussard A.C."/>
            <person name="Fogarty M.P."/>
            <person name="Ko C."/>
            <person name="Russell D.A."/>
            <person name="Jacobs-Sera D."/>
            <person name="Hatfull G.F."/>
        </authorList>
    </citation>
    <scope>NUCLEOTIDE SEQUENCE [LARGE SCALE GENOMIC DNA]</scope>
</reference>
<keyword evidence="1" id="KW-0929">Antimicrobial</keyword>
<keyword evidence="5" id="KW-1185">Reference proteome</keyword>
<evidence type="ECO:0000313" key="5">
    <source>
        <dbReference type="Proteomes" id="UP001494874"/>
    </source>
</evidence>
<name>A0AAX4RAL1_9CAUD</name>
<feature type="domain" description="N-acetylmuramoyl-L-alanine amidase" evidence="3">
    <location>
        <begin position="29"/>
        <end position="194"/>
    </location>
</feature>
<proteinExistence type="predicted"/>
<dbReference type="GO" id="GO:0009253">
    <property type="term" value="P:peptidoglycan catabolic process"/>
    <property type="evidence" value="ECO:0007669"/>
    <property type="project" value="InterPro"/>
</dbReference>
<dbReference type="GO" id="GO:0008745">
    <property type="term" value="F:N-acetylmuramoyl-L-alanine amidase activity"/>
    <property type="evidence" value="ECO:0007669"/>
    <property type="project" value="InterPro"/>
</dbReference>
<protein>
    <submittedName>
        <fullName evidence="4">Lysin A N-acetylmuramoyl-L-alanine amidase domain protein</fullName>
    </submittedName>
</protein>
<evidence type="ECO:0000259" key="3">
    <source>
        <dbReference type="Pfam" id="PF01510"/>
    </source>
</evidence>
<dbReference type="InterPro" id="IPR036505">
    <property type="entry name" value="Amidase/PGRP_sf"/>
</dbReference>
<dbReference type="EMBL" id="PP537962">
    <property type="protein sequence ID" value="XAO35462.1"/>
    <property type="molecule type" value="Genomic_DNA"/>
</dbReference>
<sequence length="235" mass="25846">MSQIVDLTGTAIGRGGTQGMWNSAAPTGQLIVIHDTESWTDSAALNWMRSQQNGSYHRLYGLDGKTTVMVPYHRQSWSAMTTGNRIGYHLCATGYASWRLALRRRLARAGSAPKLYDGICSAPATSRRRSGSTRWADYPQMLDAMARDIAELSVAKNIPLIWLTPAQIRAGHKGLCGHAEISKAFGETDHTDPGTGFPRTDVIGRARRRVNPNLLGMTDPELDEFTTLMRQLGES</sequence>
<keyword evidence="2" id="KW-0081">Bacteriolytic enzyme</keyword>
<dbReference type="GO" id="GO:0042742">
    <property type="term" value="P:defense response to bacterium"/>
    <property type="evidence" value="ECO:0007669"/>
    <property type="project" value="UniProtKB-KW"/>
</dbReference>
<dbReference type="Gene3D" id="3.40.80.10">
    <property type="entry name" value="Peptidoglycan recognition protein-like"/>
    <property type="match status" value="1"/>
</dbReference>
<dbReference type="Pfam" id="PF01510">
    <property type="entry name" value="Amidase_2"/>
    <property type="match status" value="1"/>
</dbReference>
<evidence type="ECO:0000313" key="4">
    <source>
        <dbReference type="EMBL" id="XAO35462.1"/>
    </source>
</evidence>
<gene>
    <name evidence="4" type="primary">28</name>
    <name evidence="4" type="ORF">SEA_MORGANA_28</name>
</gene>